<evidence type="ECO:0000313" key="2">
    <source>
        <dbReference type="EMBL" id="MBB6107230.1"/>
    </source>
</evidence>
<comment type="caution">
    <text evidence="2">The sequence shown here is derived from an EMBL/GenBank/DDBJ whole genome shotgun (WGS) entry which is preliminary data.</text>
</comment>
<dbReference type="AlphaFoldDB" id="A0A7W9U747"/>
<accession>A0A7W9U747</accession>
<dbReference type="EMBL" id="JACHBW010000053">
    <property type="protein sequence ID" value="MBB6107230.1"/>
    <property type="molecule type" value="Genomic_DNA"/>
</dbReference>
<reference evidence="2 3" key="1">
    <citation type="submission" date="2020-08" db="EMBL/GenBank/DDBJ databases">
        <title>Above-ground endophytic microbial communities from plants in different locations in the United States.</title>
        <authorList>
            <person name="Frank C."/>
        </authorList>
    </citation>
    <scope>NUCLEOTIDE SEQUENCE [LARGE SCALE GENOMIC DNA]</scope>
    <source>
        <strain evidence="2 3">WP4_2_2</strain>
    </source>
</reference>
<feature type="chain" id="PRO_5031161231" description="Adhesin" evidence="1">
    <location>
        <begin position="20"/>
        <end position="153"/>
    </location>
</feature>
<proteinExistence type="predicted"/>
<protein>
    <recommendedName>
        <fullName evidence="4">Adhesin</fullName>
    </recommendedName>
</protein>
<keyword evidence="3" id="KW-1185">Reference proteome</keyword>
<gene>
    <name evidence="2" type="ORF">F4827_007112</name>
</gene>
<feature type="signal peptide" evidence="1">
    <location>
        <begin position="1"/>
        <end position="19"/>
    </location>
</feature>
<evidence type="ECO:0000313" key="3">
    <source>
        <dbReference type="Proteomes" id="UP000571554"/>
    </source>
</evidence>
<keyword evidence="1" id="KW-0732">Signal</keyword>
<evidence type="ECO:0008006" key="4">
    <source>
        <dbReference type="Google" id="ProtNLM"/>
    </source>
</evidence>
<dbReference type="RefSeq" id="WP_183733922.1">
    <property type="nucleotide sequence ID" value="NZ_JACHBW010000053.1"/>
</dbReference>
<evidence type="ECO:0000256" key="1">
    <source>
        <dbReference type="SAM" id="SignalP"/>
    </source>
</evidence>
<name>A0A7W9U747_9BURK</name>
<dbReference type="Proteomes" id="UP000571554">
    <property type="component" value="Unassembled WGS sequence"/>
</dbReference>
<sequence length="153" mass="14641">MKVRMFFAAAICAATCVGAAPTFAGTATALSDDDSSTVFSSVKLTSLQDIGGSAKISGPTAAVGADVLRGASGNVGVNLAAGALNAQTNQLVLATTSQAEIVTQQSTHAVIRLIAGSASASLGAGALAGASGNIGINIAAGAGNAQSNALIVH</sequence>
<organism evidence="2 3">
    <name type="scientific">Paraburkholderia bannensis</name>
    <dbReference type="NCBI Taxonomy" id="765414"/>
    <lineage>
        <taxon>Bacteria</taxon>
        <taxon>Pseudomonadati</taxon>
        <taxon>Pseudomonadota</taxon>
        <taxon>Betaproteobacteria</taxon>
        <taxon>Burkholderiales</taxon>
        <taxon>Burkholderiaceae</taxon>
        <taxon>Paraburkholderia</taxon>
    </lineage>
</organism>